<keyword evidence="1" id="KW-0698">rRNA processing</keyword>
<comment type="caution">
    <text evidence="2">The sequence shown here is derived from an EMBL/GenBank/DDBJ whole genome shotgun (WGS) entry which is preliminary data.</text>
</comment>
<organism evidence="2 3">
    <name type="scientific">Pusillimonas minor</name>
    <dbReference type="NCBI Taxonomy" id="2697024"/>
    <lineage>
        <taxon>Bacteria</taxon>
        <taxon>Pseudomonadati</taxon>
        <taxon>Pseudomonadota</taxon>
        <taxon>Betaproteobacteria</taxon>
        <taxon>Burkholderiales</taxon>
        <taxon>Alcaligenaceae</taxon>
        <taxon>Pusillimonas</taxon>
    </lineage>
</organism>
<proteinExistence type="inferred from homology"/>
<keyword evidence="1" id="KW-0694">RNA-binding</keyword>
<dbReference type="Pfam" id="PF04378">
    <property type="entry name" value="RsmJ"/>
    <property type="match status" value="1"/>
</dbReference>
<comment type="function">
    <text evidence="1">Specifically methylates the adenine in position 2030 of 23S rRNA.</text>
</comment>
<accession>A0A842HM50</accession>
<dbReference type="EMBL" id="JACJUU010000003">
    <property type="protein sequence ID" value="MBC2769353.1"/>
    <property type="molecule type" value="Genomic_DNA"/>
</dbReference>
<evidence type="ECO:0000256" key="1">
    <source>
        <dbReference type="HAMAP-Rule" id="MF_00934"/>
    </source>
</evidence>
<dbReference type="GO" id="GO:0003723">
    <property type="term" value="F:RNA binding"/>
    <property type="evidence" value="ECO:0007669"/>
    <property type="project" value="UniProtKB-UniRule"/>
</dbReference>
<feature type="binding site" evidence="1">
    <location>
        <position position="118"/>
    </location>
    <ligand>
        <name>S-adenosyl-L-methionine</name>
        <dbReference type="ChEBI" id="CHEBI:59789"/>
    </ligand>
</feature>
<dbReference type="Gene3D" id="3.40.50.150">
    <property type="entry name" value="Vaccinia Virus protein VP39"/>
    <property type="match status" value="1"/>
</dbReference>
<feature type="binding site" evidence="1">
    <location>
        <begin position="148"/>
        <end position="149"/>
    </location>
    <ligand>
        <name>S-adenosyl-L-methionine</name>
        <dbReference type="ChEBI" id="CHEBI:59789"/>
    </ligand>
</feature>
<evidence type="ECO:0000313" key="3">
    <source>
        <dbReference type="Proteomes" id="UP000545386"/>
    </source>
</evidence>
<feature type="binding site" evidence="1">
    <location>
        <position position="100"/>
    </location>
    <ligand>
        <name>S-adenosyl-L-methionine</name>
        <dbReference type="ChEBI" id="CHEBI:59789"/>
    </ligand>
</feature>
<dbReference type="Proteomes" id="UP000545386">
    <property type="component" value="Unassembled WGS sequence"/>
</dbReference>
<feature type="site" description="Interaction with substrate rRNA" evidence="1">
    <location>
        <position position="4"/>
    </location>
</feature>
<dbReference type="InterPro" id="IPR029063">
    <property type="entry name" value="SAM-dependent_MTases_sf"/>
</dbReference>
<keyword evidence="1" id="KW-0949">S-adenosyl-L-methionine</keyword>
<dbReference type="PANTHER" id="PTHR37426:SF1">
    <property type="entry name" value="RIBOSOMAL RNA LARGE SUBUNIT METHYLTRANSFERASE J"/>
    <property type="match status" value="1"/>
</dbReference>
<dbReference type="EC" id="2.1.1.266" evidence="1"/>
<protein>
    <recommendedName>
        <fullName evidence="1">Ribosomal RNA large subunit methyltransferase J</fullName>
        <ecNumber evidence="1">2.1.1.266</ecNumber>
    </recommendedName>
    <alternativeName>
        <fullName evidence="1">23S rRNA (adenine(2030)-N6)-methyltransferase</fullName>
    </alternativeName>
    <alternativeName>
        <fullName evidence="1">23S rRNA m6A2030 methyltransferase</fullName>
    </alternativeName>
</protein>
<dbReference type="RefSeq" id="WP_185779094.1">
    <property type="nucleotide sequence ID" value="NZ_JACJUU010000003.1"/>
</dbReference>
<reference evidence="2 3" key="1">
    <citation type="submission" date="2020-08" db="EMBL/GenBank/DDBJ databases">
        <title>Paraeoetvoesia sp. YC-7-48 draft genome sequence.</title>
        <authorList>
            <person name="Yao L."/>
        </authorList>
    </citation>
    <scope>NUCLEOTIDE SEQUENCE [LARGE SCALE GENOMIC DNA]</scope>
    <source>
        <strain evidence="3">YC-7-48</strain>
    </source>
</reference>
<keyword evidence="1 2" id="KW-0808">Transferase</keyword>
<comment type="catalytic activity">
    <reaction evidence="1">
        <text>adenosine(2030) in 23S rRNA + S-adenosyl-L-methionine = N(6)-methyladenosine(2030) in 23S rRNA + S-adenosyl-L-homocysteine + H(+)</text>
        <dbReference type="Rhea" id="RHEA:43736"/>
        <dbReference type="Rhea" id="RHEA-COMP:10668"/>
        <dbReference type="Rhea" id="RHEA-COMP:10669"/>
        <dbReference type="ChEBI" id="CHEBI:15378"/>
        <dbReference type="ChEBI" id="CHEBI:57856"/>
        <dbReference type="ChEBI" id="CHEBI:59789"/>
        <dbReference type="ChEBI" id="CHEBI:74411"/>
        <dbReference type="ChEBI" id="CHEBI:74449"/>
        <dbReference type="EC" id="2.1.1.266"/>
    </reaction>
</comment>
<keyword evidence="3" id="KW-1185">Reference proteome</keyword>
<evidence type="ECO:0000313" key="2">
    <source>
        <dbReference type="EMBL" id="MBC2769353.1"/>
    </source>
</evidence>
<dbReference type="InterPro" id="IPR007473">
    <property type="entry name" value="RlmJ"/>
</dbReference>
<dbReference type="HAMAP" id="MF_00934">
    <property type="entry name" value="23SrRNA_methyltr_J"/>
    <property type="match status" value="1"/>
</dbReference>
<feature type="binding site" evidence="1">
    <location>
        <position position="42"/>
    </location>
    <ligand>
        <name>S-adenosyl-L-methionine</name>
        <dbReference type="ChEBI" id="CHEBI:59789"/>
    </ligand>
</feature>
<feature type="active site" description="Proton acceptor" evidence="1">
    <location>
        <position position="169"/>
    </location>
</feature>
<feature type="binding site" evidence="1">
    <location>
        <position position="169"/>
    </location>
    <ligand>
        <name>S-adenosyl-L-methionine</name>
        <dbReference type="ChEBI" id="CHEBI:59789"/>
    </ligand>
</feature>
<dbReference type="AlphaFoldDB" id="A0A842HM50"/>
<gene>
    <name evidence="1" type="primary">rlmJ</name>
    <name evidence="2" type="ORF">GTU67_05415</name>
</gene>
<dbReference type="SUPFAM" id="SSF53335">
    <property type="entry name" value="S-adenosyl-L-methionine-dependent methyltransferases"/>
    <property type="match status" value="1"/>
</dbReference>
<dbReference type="GO" id="GO:0070475">
    <property type="term" value="P:rRNA base methylation"/>
    <property type="evidence" value="ECO:0007669"/>
    <property type="project" value="UniProtKB-UniRule"/>
</dbReference>
<comment type="similarity">
    <text evidence="1">Belongs to the RlmJ family.</text>
</comment>
<name>A0A842HM50_9BURK</name>
<dbReference type="GO" id="GO:0005829">
    <property type="term" value="C:cytosol"/>
    <property type="evidence" value="ECO:0007669"/>
    <property type="project" value="TreeGrafter"/>
</dbReference>
<dbReference type="GO" id="GO:0036307">
    <property type="term" value="F:23S rRNA (adenine(2030)-N(6))-methyltransferase activity"/>
    <property type="evidence" value="ECO:0007669"/>
    <property type="project" value="UniProtKB-UniRule"/>
</dbReference>
<sequence>MFSYRHAFHAGNHADVLKHSILVQILDYFNQKDTPYWVIDTHAGAGIYDLTDEWATKNAEFADGLDRVLAAEKRPPMIERYLEAVGDFNPDGVANYYPGSPWLAMQALRQKDRLRLFELHPNEIAILQENLAQQDRSVQKKVMVYEQDGFTGLKALLPPPTRRAVTIIDPSYEAKSDYRATLQCVQDALRRFPTGCYAVWYPLVQRREVTELQRSLEKLKDCSWVNATLSVRKPPSDGFGLFGSGMFIINPPYTLHDALARALPWLSKTLALDDRATFTLKKSGASKDKPKDKDD</sequence>
<feature type="binding site" evidence="1">
    <location>
        <position position="19"/>
    </location>
    <ligand>
        <name>S-adenosyl-L-methionine</name>
        <dbReference type="ChEBI" id="CHEBI:59789"/>
    </ligand>
</feature>
<keyword evidence="1 2" id="KW-0489">Methyltransferase</keyword>
<dbReference type="PANTHER" id="PTHR37426">
    <property type="entry name" value="RIBOSOMAL RNA LARGE SUBUNIT METHYLTRANSFERASE J"/>
    <property type="match status" value="1"/>
</dbReference>
<comment type="subunit">
    <text evidence="1">Monomer.</text>
</comment>